<evidence type="ECO:0000256" key="6">
    <source>
        <dbReference type="ARBA" id="ARBA00022917"/>
    </source>
</evidence>
<dbReference type="GO" id="GO:0005739">
    <property type="term" value="C:mitochondrion"/>
    <property type="evidence" value="ECO:0007669"/>
    <property type="project" value="TreeGrafter"/>
</dbReference>
<dbReference type="InterPro" id="IPR036191">
    <property type="entry name" value="RRF_sf"/>
</dbReference>
<evidence type="ECO:0000256" key="7">
    <source>
        <dbReference type="ARBA" id="ARBA00032397"/>
    </source>
</evidence>
<evidence type="ECO:0000256" key="5">
    <source>
        <dbReference type="ARBA" id="ARBA00022490"/>
    </source>
</evidence>
<comment type="caution">
    <text evidence="9">The sequence shown here is derived from an EMBL/GenBank/DDBJ whole genome shotgun (WGS) entry which is preliminary data.</text>
</comment>
<accession>A0AAN9HUR6</accession>
<dbReference type="Gene3D" id="1.10.132.20">
    <property type="entry name" value="Ribosome-recycling factor"/>
    <property type="match status" value="1"/>
</dbReference>
<evidence type="ECO:0000256" key="4">
    <source>
        <dbReference type="ARBA" id="ARBA00014063"/>
    </source>
</evidence>
<keyword evidence="5" id="KW-0963">Cytoplasm</keyword>
<keyword evidence="6" id="KW-0648">Protein biosynthesis</keyword>
<dbReference type="AlphaFoldDB" id="A0AAN9HUR6"/>
<dbReference type="FunFam" id="1.10.132.20:FF:000001">
    <property type="entry name" value="Ribosome-recycling factor"/>
    <property type="match status" value="1"/>
</dbReference>
<evidence type="ECO:0000259" key="8">
    <source>
        <dbReference type="Pfam" id="PF01765"/>
    </source>
</evidence>
<dbReference type="PANTHER" id="PTHR20982">
    <property type="entry name" value="RIBOSOME RECYCLING FACTOR"/>
    <property type="match status" value="1"/>
</dbReference>
<dbReference type="Pfam" id="PF01765">
    <property type="entry name" value="RRF"/>
    <property type="match status" value="1"/>
</dbReference>
<evidence type="ECO:0000256" key="2">
    <source>
        <dbReference type="ARBA" id="ARBA00004496"/>
    </source>
</evidence>
<dbReference type="GO" id="GO:0006412">
    <property type="term" value="P:translation"/>
    <property type="evidence" value="ECO:0007669"/>
    <property type="project" value="UniProtKB-KW"/>
</dbReference>
<gene>
    <name evidence="9" type="ORF">RIF29_30585</name>
</gene>
<reference evidence="9 10" key="1">
    <citation type="submission" date="2024-01" db="EMBL/GenBank/DDBJ databases">
        <title>The genomes of 5 underutilized Papilionoideae crops provide insights into root nodulation and disease resistanc.</title>
        <authorList>
            <person name="Yuan L."/>
        </authorList>
    </citation>
    <scope>NUCLEOTIDE SEQUENCE [LARGE SCALE GENOMIC DNA]</scope>
    <source>
        <strain evidence="9">ZHUSHIDOU_FW_LH</strain>
        <tissue evidence="9">Leaf</tissue>
    </source>
</reference>
<proteinExistence type="inferred from homology"/>
<protein>
    <recommendedName>
        <fullName evidence="4">Ribosome-recycling factor, chloroplastic</fullName>
    </recommendedName>
    <alternativeName>
        <fullName evidence="7">Ribosome-releasing factor, chloroplastic</fullName>
    </alternativeName>
</protein>
<evidence type="ECO:0000256" key="3">
    <source>
        <dbReference type="ARBA" id="ARBA00005912"/>
    </source>
</evidence>
<sequence length="390" mass="43854">MVHLFPLRSVYRIRRTEFHVLGLLHRKPCNNNIKSNELVGTTYHAPEPRTVNNVTLTWISTSDLCKTLSLLPLFPAFHFFNSVASYGNQEIKGKKHMVMTDECDHRLKPSKSKNSNSRCERGRRLMSAYVRRAFSCRSFFLLRSSALHGYNSSLITRTPINNSMFESNWVFNVPASNFIVESRRAFAKGRKSKDEAGMSTIEVPPDVLPNIKANAVSLMESAIGALSGELSKLRTGRASPGMLDHIIVEISGVKMHMNRVAVVSVIDQKTLSVNPYDPQTLKQLEDAIVSSPLGLNPKVDGDRLIAVIPPLTKEHIQAMSKLVTKACEESRLSIRRARQKAMDAIKKLYSNLPKDDIKRFEKEVDDLTKKFIKNAEDVCKAKEKEISQGS</sequence>
<dbReference type="FunFam" id="3.30.1360.40:FF:000001">
    <property type="entry name" value="Ribosome-recycling factor"/>
    <property type="match status" value="1"/>
</dbReference>
<organism evidence="9 10">
    <name type="scientific">Crotalaria pallida</name>
    <name type="common">Smooth rattlebox</name>
    <name type="synonym">Crotalaria striata</name>
    <dbReference type="NCBI Taxonomy" id="3830"/>
    <lineage>
        <taxon>Eukaryota</taxon>
        <taxon>Viridiplantae</taxon>
        <taxon>Streptophyta</taxon>
        <taxon>Embryophyta</taxon>
        <taxon>Tracheophyta</taxon>
        <taxon>Spermatophyta</taxon>
        <taxon>Magnoliopsida</taxon>
        <taxon>eudicotyledons</taxon>
        <taxon>Gunneridae</taxon>
        <taxon>Pentapetalae</taxon>
        <taxon>rosids</taxon>
        <taxon>fabids</taxon>
        <taxon>Fabales</taxon>
        <taxon>Fabaceae</taxon>
        <taxon>Papilionoideae</taxon>
        <taxon>50 kb inversion clade</taxon>
        <taxon>genistoids sensu lato</taxon>
        <taxon>core genistoids</taxon>
        <taxon>Crotalarieae</taxon>
        <taxon>Crotalaria</taxon>
    </lineage>
</organism>
<dbReference type="SUPFAM" id="SSF55194">
    <property type="entry name" value="Ribosome recycling factor, RRF"/>
    <property type="match status" value="1"/>
</dbReference>
<comment type="subcellular location">
    <subcellularLocation>
        <location evidence="2">Cytoplasm</location>
    </subcellularLocation>
</comment>
<evidence type="ECO:0000313" key="10">
    <source>
        <dbReference type="Proteomes" id="UP001372338"/>
    </source>
</evidence>
<comment type="similarity">
    <text evidence="3">Belongs to the RRF family.</text>
</comment>
<dbReference type="Proteomes" id="UP001372338">
    <property type="component" value="Unassembled WGS sequence"/>
</dbReference>
<name>A0AAN9HUR6_CROPI</name>
<evidence type="ECO:0000256" key="1">
    <source>
        <dbReference type="ARBA" id="ARBA00002952"/>
    </source>
</evidence>
<comment type="function">
    <text evidence="1">Responsible for the release of ribosomes from messenger RNA at the termination of chloroplastic protein biosynthesis.</text>
</comment>
<dbReference type="InterPro" id="IPR023584">
    <property type="entry name" value="Ribosome_recyc_fac_dom"/>
</dbReference>
<dbReference type="GO" id="GO:0043023">
    <property type="term" value="F:ribosomal large subunit binding"/>
    <property type="evidence" value="ECO:0007669"/>
    <property type="project" value="TreeGrafter"/>
</dbReference>
<dbReference type="PANTHER" id="PTHR20982:SF3">
    <property type="entry name" value="MITOCHONDRIAL RIBOSOME RECYCLING FACTOR PSEUDO 1"/>
    <property type="match status" value="1"/>
</dbReference>
<dbReference type="EMBL" id="JAYWIO010000006">
    <property type="protein sequence ID" value="KAK7256958.1"/>
    <property type="molecule type" value="Genomic_DNA"/>
</dbReference>
<evidence type="ECO:0000313" key="9">
    <source>
        <dbReference type="EMBL" id="KAK7256958.1"/>
    </source>
</evidence>
<dbReference type="InterPro" id="IPR002661">
    <property type="entry name" value="Ribosome_recyc_fac"/>
</dbReference>
<dbReference type="Gene3D" id="3.30.1360.40">
    <property type="match status" value="1"/>
</dbReference>
<feature type="domain" description="Ribosome recycling factor" evidence="8">
    <location>
        <begin position="228"/>
        <end position="386"/>
    </location>
</feature>
<keyword evidence="10" id="KW-1185">Reference proteome</keyword>